<feature type="domain" description="D-isomer specific 2-hydroxyacid dehydrogenase NAD-binding" evidence="3">
    <location>
        <begin position="120"/>
        <end position="295"/>
    </location>
</feature>
<accession>A0A1C4H1H3</accession>
<protein>
    <submittedName>
        <fullName evidence="4">Phosphoglycerate dehydrogenase</fullName>
    </submittedName>
</protein>
<reference evidence="5" key="1">
    <citation type="submission" date="2016-08" db="EMBL/GenBank/DDBJ databases">
        <authorList>
            <person name="Varghese N."/>
            <person name="Submissions Spin"/>
        </authorList>
    </citation>
    <scope>NUCLEOTIDE SEQUENCE [LARGE SCALE GENOMIC DNA]</scope>
    <source>
        <strain evidence="5">R-52791</strain>
    </source>
</reference>
<dbReference type="PANTHER" id="PTHR43333">
    <property type="entry name" value="2-HACID_DH_C DOMAIN-CONTAINING PROTEIN"/>
    <property type="match status" value="1"/>
</dbReference>
<dbReference type="GO" id="GO:0051287">
    <property type="term" value="F:NAD binding"/>
    <property type="evidence" value="ECO:0007669"/>
    <property type="project" value="InterPro"/>
</dbReference>
<sequence length="329" mass="35711">MDMDVRTNDKLIVNCIPIGDKDRQRFMDAAGDVRIEFCAQPESEDSINGKAEIPEALRGCATAVLGNIDPATVNQFTNLEWLQTWSAGVDAYLKPGVLSEHVSVTSSTGAYGQAVSEHMIAMMWTIMKNLTFYIRNQSASRWQDEGTVLTPQGAYVLVVGTGDIGSHFACLAKGAGMHTIGVRRNAAKSVDGIDEMHGFDELDELLPQADVVALALPSAADTYHLIDERRLSLLKKSAIILNGGRGDAIDDDALAEALKSNSIRGAGIDVFEVEPLPASHRLWEEPRCLITPHIAGGEHLASTVARIIDIAVENVRRYVNGEPLLERAH</sequence>
<dbReference type="InterPro" id="IPR036291">
    <property type="entry name" value="NAD(P)-bd_dom_sf"/>
</dbReference>
<evidence type="ECO:0000313" key="5">
    <source>
        <dbReference type="Proteomes" id="UP000242610"/>
    </source>
</evidence>
<dbReference type="SUPFAM" id="SSF51735">
    <property type="entry name" value="NAD(P)-binding Rossmann-fold domains"/>
    <property type="match status" value="1"/>
</dbReference>
<evidence type="ECO:0000256" key="2">
    <source>
        <dbReference type="ARBA" id="ARBA00023027"/>
    </source>
</evidence>
<dbReference type="Proteomes" id="UP000242610">
    <property type="component" value="Unassembled WGS sequence"/>
</dbReference>
<evidence type="ECO:0000256" key="1">
    <source>
        <dbReference type="ARBA" id="ARBA00023002"/>
    </source>
</evidence>
<dbReference type="AlphaFoldDB" id="A0A1C4H1H3"/>
<evidence type="ECO:0000313" key="4">
    <source>
        <dbReference type="EMBL" id="SCC78602.1"/>
    </source>
</evidence>
<gene>
    <name evidence="4" type="ORF">GA0061077_0338</name>
</gene>
<keyword evidence="2" id="KW-0520">NAD</keyword>
<dbReference type="EMBL" id="FMBL01000001">
    <property type="protein sequence ID" value="SCC78602.1"/>
    <property type="molecule type" value="Genomic_DNA"/>
</dbReference>
<organism evidence="4 5">
    <name type="scientific">Bifidobacterium commune</name>
    <dbReference type="NCBI Taxonomy" id="1505727"/>
    <lineage>
        <taxon>Bacteria</taxon>
        <taxon>Bacillati</taxon>
        <taxon>Actinomycetota</taxon>
        <taxon>Actinomycetes</taxon>
        <taxon>Bifidobacteriales</taxon>
        <taxon>Bifidobacteriaceae</taxon>
        <taxon>Bifidobacterium</taxon>
    </lineage>
</organism>
<proteinExistence type="predicted"/>
<dbReference type="CDD" id="cd05300">
    <property type="entry name" value="2-Hacid_dh_1"/>
    <property type="match status" value="1"/>
</dbReference>
<evidence type="ECO:0000259" key="3">
    <source>
        <dbReference type="Pfam" id="PF02826"/>
    </source>
</evidence>
<keyword evidence="1" id="KW-0560">Oxidoreductase</keyword>
<dbReference type="PANTHER" id="PTHR43333:SF1">
    <property type="entry name" value="D-ISOMER SPECIFIC 2-HYDROXYACID DEHYDROGENASE NAD-BINDING DOMAIN-CONTAINING PROTEIN"/>
    <property type="match status" value="1"/>
</dbReference>
<dbReference type="STRING" id="1505727.GA0061077_0338"/>
<keyword evidence="5" id="KW-1185">Reference proteome</keyword>
<dbReference type="InterPro" id="IPR006140">
    <property type="entry name" value="D-isomer_DH_NAD-bd"/>
</dbReference>
<dbReference type="Gene3D" id="3.40.50.720">
    <property type="entry name" value="NAD(P)-binding Rossmann-like Domain"/>
    <property type="match status" value="2"/>
</dbReference>
<dbReference type="Pfam" id="PF02826">
    <property type="entry name" value="2-Hacid_dh_C"/>
    <property type="match status" value="1"/>
</dbReference>
<dbReference type="GO" id="GO:0016491">
    <property type="term" value="F:oxidoreductase activity"/>
    <property type="evidence" value="ECO:0007669"/>
    <property type="project" value="UniProtKB-KW"/>
</dbReference>
<name>A0A1C4H1H3_9BIFI</name>
<dbReference type="SUPFAM" id="SSF52283">
    <property type="entry name" value="Formate/glycerate dehydrogenase catalytic domain-like"/>
    <property type="match status" value="1"/>
</dbReference>